<keyword evidence="3" id="KW-0012">Acyltransferase</keyword>
<accession>A0A7V7RPF2</accession>
<keyword evidence="1 4" id="KW-0808">Transferase</keyword>
<comment type="caution">
    <text evidence="4">The sequence shown here is derived from an EMBL/GenBank/DDBJ whole genome shotgun (WGS) entry which is preliminary data.</text>
</comment>
<keyword evidence="5" id="KW-1185">Reference proteome</keyword>
<evidence type="ECO:0000313" key="4">
    <source>
        <dbReference type="EMBL" id="KAB2335165.1"/>
    </source>
</evidence>
<evidence type="ECO:0000256" key="3">
    <source>
        <dbReference type="ARBA" id="ARBA00023315"/>
    </source>
</evidence>
<dbReference type="AlphaFoldDB" id="A0A7V7RPF2"/>
<proteinExistence type="predicted"/>
<dbReference type="EMBL" id="WBOT01000001">
    <property type="protein sequence ID" value="KAB2335165.1"/>
    <property type="molecule type" value="Genomic_DNA"/>
</dbReference>
<dbReference type="GO" id="GO:0003810">
    <property type="term" value="F:protein-glutamine gamma-glutamyltransferase activity"/>
    <property type="evidence" value="ECO:0007669"/>
    <property type="project" value="InterPro"/>
</dbReference>
<dbReference type="GO" id="GO:0030435">
    <property type="term" value="P:sporulation resulting in formation of a cellular spore"/>
    <property type="evidence" value="ECO:0007669"/>
    <property type="project" value="UniProtKB-KW"/>
</dbReference>
<protein>
    <submittedName>
        <fullName evidence="4">Protein-glutamine gamma-glutamyltransferase</fullName>
    </submittedName>
</protein>
<evidence type="ECO:0000256" key="2">
    <source>
        <dbReference type="ARBA" id="ARBA00022969"/>
    </source>
</evidence>
<dbReference type="OrthoDB" id="1845399at2"/>
<evidence type="ECO:0000313" key="5">
    <source>
        <dbReference type="Proteomes" id="UP000441354"/>
    </source>
</evidence>
<name>A0A7V7RPF2_9BACI</name>
<sequence length="244" mass="27699">MSVIINYASKPDISQFQGIQREIVLALENSPTVHQYQTLHELYFEITLRENIIQAANDLHKSEVQFAPFPTSKFNPAIWKKIKYGYLLNPAVLPSDAIIDVYKNSREYAFECTTAIVLMCYKAVLSSIATSRFNTLFQGLLVWDWNYDHDLGIVTKEGRDYIPGDIVYFYNPDFDHPVWTGENCIYLGGDSFFGHGIGMESSKGMIDALNTLRKEGATQSAYLLPQHSRLNAKYLAQFAPHPIA</sequence>
<keyword evidence="2" id="KW-0749">Sporulation</keyword>
<reference evidence="4 5" key="1">
    <citation type="journal article" date="2014" name="Arch. Microbiol.">
        <title>Bacillus mesophilum sp. nov., strain IITR-54T, a novel 4-chlorobiphenyl dechlorinating bacterium.</title>
        <authorList>
            <person name="Manickam N."/>
            <person name="Singh N.K."/>
            <person name="Bajaj A."/>
            <person name="Kumar R.M."/>
            <person name="Kaur G."/>
            <person name="Kaur N."/>
            <person name="Bala M."/>
            <person name="Kumar A."/>
            <person name="Mayilraj S."/>
        </authorList>
    </citation>
    <scope>NUCLEOTIDE SEQUENCE [LARGE SCALE GENOMIC DNA]</scope>
    <source>
        <strain evidence="4 5">IITR-54</strain>
    </source>
</reference>
<gene>
    <name evidence="4" type="ORF">F7732_00935</name>
</gene>
<dbReference type="InterPro" id="IPR020916">
    <property type="entry name" value="Gln_gamma-glutamylTfrase_bac"/>
</dbReference>
<evidence type="ECO:0000256" key="1">
    <source>
        <dbReference type="ARBA" id="ARBA00022679"/>
    </source>
</evidence>
<dbReference type="Pfam" id="PF20085">
    <property type="entry name" value="TGL"/>
    <property type="match status" value="1"/>
</dbReference>
<dbReference type="Proteomes" id="UP000441354">
    <property type="component" value="Unassembled WGS sequence"/>
</dbReference>
<organism evidence="4 5">
    <name type="scientific">Bacillus mesophilum</name>
    <dbReference type="NCBI Taxonomy" id="1071718"/>
    <lineage>
        <taxon>Bacteria</taxon>
        <taxon>Bacillati</taxon>
        <taxon>Bacillota</taxon>
        <taxon>Bacilli</taxon>
        <taxon>Bacillales</taxon>
        <taxon>Bacillaceae</taxon>
        <taxon>Bacillus</taxon>
    </lineage>
</organism>
<dbReference type="RefSeq" id="WP_151571848.1">
    <property type="nucleotide sequence ID" value="NZ_WBOT01000001.1"/>
</dbReference>